<evidence type="ECO:0000256" key="2">
    <source>
        <dbReference type="SAM" id="Phobius"/>
    </source>
</evidence>
<dbReference type="EMBL" id="CP019602">
    <property type="protein sequence ID" value="ARU14984.1"/>
    <property type="molecule type" value="Genomic_DNA"/>
</dbReference>
<keyword evidence="4" id="KW-1185">Reference proteome</keyword>
<name>A0A1Z1F8C6_9SPHN</name>
<dbReference type="KEGG" id="cman:A9D14_00830"/>
<keyword evidence="2" id="KW-0472">Membrane</keyword>
<evidence type="ECO:0000313" key="4">
    <source>
        <dbReference type="Proteomes" id="UP000195807"/>
    </source>
</evidence>
<dbReference type="OrthoDB" id="7409906at2"/>
<gene>
    <name evidence="3" type="ORF">A9D14_00830</name>
</gene>
<dbReference type="RefSeq" id="WP_066842151.1">
    <property type="nucleotide sequence ID" value="NZ_CP019602.1"/>
</dbReference>
<dbReference type="Proteomes" id="UP000195807">
    <property type="component" value="Chromosome"/>
</dbReference>
<reference evidence="3 4" key="1">
    <citation type="submission" date="2017-01" db="EMBL/GenBank/DDBJ databases">
        <title>Complete genome sequence of esterase-producing bacterium Croceicoccus marinus E4A9.</title>
        <authorList>
            <person name="Wu Y.-H."/>
            <person name="Cheng H."/>
            <person name="Xu L."/>
            <person name="Huo Y.-Y."/>
            <person name="Wang C.-S."/>
            <person name="Xu X.-W."/>
        </authorList>
    </citation>
    <scope>NUCLEOTIDE SEQUENCE [LARGE SCALE GENOMIC DNA]</scope>
    <source>
        <strain evidence="3 4">E4A9</strain>
    </source>
</reference>
<dbReference type="AlphaFoldDB" id="A0A1Z1F8C6"/>
<evidence type="ECO:0000313" key="3">
    <source>
        <dbReference type="EMBL" id="ARU14984.1"/>
    </source>
</evidence>
<feature type="region of interest" description="Disordered" evidence="1">
    <location>
        <begin position="1"/>
        <end position="24"/>
    </location>
</feature>
<feature type="transmembrane region" description="Helical" evidence="2">
    <location>
        <begin position="41"/>
        <end position="59"/>
    </location>
</feature>
<accession>A0A1Z1F8C6</accession>
<keyword evidence="2" id="KW-0812">Transmembrane</keyword>
<evidence type="ECO:0000256" key="1">
    <source>
        <dbReference type="SAM" id="MobiDB-lite"/>
    </source>
</evidence>
<dbReference type="STRING" id="450378.GCA_001661675_00167"/>
<feature type="transmembrane region" description="Helical" evidence="2">
    <location>
        <begin position="98"/>
        <end position="118"/>
    </location>
</feature>
<sequence length="138" mass="15226">MNMHVTTPVDRALAAPPTRDKHPSATLPQRLARWRRHGADIAYLSLKACGFLGTCWLMAFGLPLLFFLAISGGNLDVLFWQVDNLAARWIAADAARKLAFTQTIQVVLISSTTLIAMWRLPAFLADVTGTPVHRDDAQ</sequence>
<proteinExistence type="predicted"/>
<protein>
    <submittedName>
        <fullName evidence="3">Uncharacterized protein</fullName>
    </submittedName>
</protein>
<organism evidence="3 4">
    <name type="scientific">Croceicoccus marinus</name>
    <dbReference type="NCBI Taxonomy" id="450378"/>
    <lineage>
        <taxon>Bacteria</taxon>
        <taxon>Pseudomonadati</taxon>
        <taxon>Pseudomonadota</taxon>
        <taxon>Alphaproteobacteria</taxon>
        <taxon>Sphingomonadales</taxon>
        <taxon>Erythrobacteraceae</taxon>
        <taxon>Croceicoccus</taxon>
    </lineage>
</organism>
<keyword evidence="2" id="KW-1133">Transmembrane helix</keyword>